<accession>A0A7K1Y999</accession>
<protein>
    <submittedName>
        <fullName evidence="2">Uncharacterized protein</fullName>
    </submittedName>
</protein>
<evidence type="ECO:0000313" key="2">
    <source>
        <dbReference type="EMBL" id="MXV51164.1"/>
    </source>
</evidence>
<feature type="chain" id="PRO_5029869412" evidence="1">
    <location>
        <begin position="24"/>
        <end position="230"/>
    </location>
</feature>
<sequence length="230" mass="26045">MKLSRLFLAGLLIQFLLIKPAVAQFSESVEEDSTEVEHPAGSGFMIVNGKRATLKFSPYITFRYLNQKALNSSYTDAFGNTRDIKTRNDVQLQKVTLYFKGWLVNPKFRYLAYVWTSNANQGQGAQLVLGGNLSYEINKHFNAGVGIGALPTSRSLFGQWPFWLRQDARPMAEEFFRGSFTTGVWLEGEITDGLYYKAMLGNNLSQLGIDVGQLDKQHPQFVTIWMHHDC</sequence>
<proteinExistence type="predicted"/>
<dbReference type="EMBL" id="WVHT01000003">
    <property type="protein sequence ID" value="MXV51164.1"/>
    <property type="molecule type" value="Genomic_DNA"/>
</dbReference>
<comment type="caution">
    <text evidence="2">The sequence shown here is derived from an EMBL/GenBank/DDBJ whole genome shotgun (WGS) entry which is preliminary data.</text>
</comment>
<keyword evidence="1" id="KW-0732">Signal</keyword>
<evidence type="ECO:0000256" key="1">
    <source>
        <dbReference type="SAM" id="SignalP"/>
    </source>
</evidence>
<reference evidence="2 3" key="1">
    <citation type="submission" date="2019-11" db="EMBL/GenBank/DDBJ databases">
        <title>Pedobacter sp. HMF7647 Genome sequencing and assembly.</title>
        <authorList>
            <person name="Kang H."/>
            <person name="Kim H."/>
            <person name="Joh K."/>
        </authorList>
    </citation>
    <scope>NUCLEOTIDE SEQUENCE [LARGE SCALE GENOMIC DNA]</scope>
    <source>
        <strain evidence="2 3">HMF7647</strain>
    </source>
</reference>
<name>A0A7K1Y999_9SPHI</name>
<organism evidence="2 3">
    <name type="scientific">Hufsiella arboris</name>
    <dbReference type="NCBI Taxonomy" id="2695275"/>
    <lineage>
        <taxon>Bacteria</taxon>
        <taxon>Pseudomonadati</taxon>
        <taxon>Bacteroidota</taxon>
        <taxon>Sphingobacteriia</taxon>
        <taxon>Sphingobacteriales</taxon>
        <taxon>Sphingobacteriaceae</taxon>
        <taxon>Hufsiella</taxon>
    </lineage>
</organism>
<dbReference type="AlphaFoldDB" id="A0A7K1Y999"/>
<evidence type="ECO:0000313" key="3">
    <source>
        <dbReference type="Proteomes" id="UP000466586"/>
    </source>
</evidence>
<feature type="signal peptide" evidence="1">
    <location>
        <begin position="1"/>
        <end position="23"/>
    </location>
</feature>
<dbReference type="Proteomes" id="UP000466586">
    <property type="component" value="Unassembled WGS sequence"/>
</dbReference>
<dbReference type="RefSeq" id="WP_160844329.1">
    <property type="nucleotide sequence ID" value="NZ_WVHT01000003.1"/>
</dbReference>
<gene>
    <name evidence="2" type="ORF">GS399_09300</name>
</gene>
<keyword evidence="3" id="KW-1185">Reference proteome</keyword>